<sequence>MKAEPLNIRDKRFLINRLIEQAPVSTLVREFFKNADESAVLAETGNRRIEIYPTTIDGVRKLTFWNTGVGMDDRELKQATDLSSSINKEMALDGNFGIGAKVSGLTMSREGIRYRSCKSGIVNEVTIGFDADEGTYVRFPVELPDGSSDTVYDVTDVAREAGQGTAFDWTEVVLLGQSEDHDTVAEPLGKGKSLDRSFIPSAIFRRFARFGEGVEVRVDVAMTKGGGKGETGRTRRLKTLEDVVEELPNHERVEAPGGEVTVHYIHDPKHERHSHSLSALANPATSSTTFCALVHKGERYDIKSKKAWSAAAPNFGIPFGSKVLTIEIELTDNVAMPNQYRDGLTWPDDRSPMVAEDFDAYVRELMPEWVREVIRSESPSSDDNLDDLQTDLQKLLDEFRVPTATLSPSRRPMASPTEDTAEGTDTSDPVDLDTDFPETGDEPDENGDKRDPNKSQRAKHKKVRKAPEGAQLSRSAQSLERVPEIKILTDPEEIAEKNLKGRAGRFYKDAQTLFVNGLYSVVERMAVELDAELRTSGEPEVVRTAILRASRKFMAFRVGKATCYAISKRLSDDWSSDDLDRATSPESLSLAADDYKQSISQAKRYAKELIKTADVPEESAA</sequence>
<reference evidence="2 3" key="1">
    <citation type="journal article" date="2018" name="Int. J. Syst. Evol. Microbiol.">
        <title>Pseudooceanicola lipolyticus sp. nov., a marine alphaproteobacterium, reclassification of Oceanicola flagellatus as Pseudooceanicola flagellatus comb. nov. and emended description of the genus Pseudooceanicola.</title>
        <authorList>
            <person name="Huang M.-M."/>
            <person name="Guo L.-L."/>
            <person name="Wu Y.-H."/>
            <person name="Lai Q.-L."/>
            <person name="Shao Z.-Z."/>
            <person name="Wang C.-S."/>
            <person name="Wu M."/>
            <person name="Xu X.-W."/>
        </authorList>
    </citation>
    <scope>NUCLEOTIDE SEQUENCE [LARGE SCALE GENOMIC DNA]</scope>
    <source>
        <strain evidence="2 3">157</strain>
    </source>
</reference>
<dbReference type="OrthoDB" id="8404469at2"/>
<comment type="caution">
    <text evidence="2">The sequence shown here is derived from an EMBL/GenBank/DDBJ whole genome shotgun (WGS) entry which is preliminary data.</text>
</comment>
<dbReference type="RefSeq" id="WP_100160914.1">
    <property type="nucleotide sequence ID" value="NZ_PGTB01000002.1"/>
</dbReference>
<organism evidence="2 3">
    <name type="scientific">Pseudooceanicola lipolyticus</name>
    <dbReference type="NCBI Taxonomy" id="2029104"/>
    <lineage>
        <taxon>Bacteria</taxon>
        <taxon>Pseudomonadati</taxon>
        <taxon>Pseudomonadota</taxon>
        <taxon>Alphaproteobacteria</taxon>
        <taxon>Rhodobacterales</taxon>
        <taxon>Paracoccaceae</taxon>
        <taxon>Pseudooceanicola</taxon>
    </lineage>
</organism>
<evidence type="ECO:0000256" key="1">
    <source>
        <dbReference type="SAM" id="MobiDB-lite"/>
    </source>
</evidence>
<dbReference type="AlphaFoldDB" id="A0A2M8J6E5"/>
<dbReference type="SUPFAM" id="SSF55874">
    <property type="entry name" value="ATPase domain of HSP90 chaperone/DNA topoisomerase II/histidine kinase"/>
    <property type="match status" value="1"/>
</dbReference>
<evidence type="ECO:0000313" key="3">
    <source>
        <dbReference type="Proteomes" id="UP000231553"/>
    </source>
</evidence>
<feature type="region of interest" description="Disordered" evidence="1">
    <location>
        <begin position="401"/>
        <end position="479"/>
    </location>
</feature>
<keyword evidence="3" id="KW-1185">Reference proteome</keyword>
<evidence type="ECO:0000313" key="2">
    <source>
        <dbReference type="EMBL" id="PJE38361.1"/>
    </source>
</evidence>
<dbReference type="EMBL" id="PGTB01000002">
    <property type="protein sequence ID" value="PJE38361.1"/>
    <property type="molecule type" value="Genomic_DNA"/>
</dbReference>
<protein>
    <submittedName>
        <fullName evidence="2">Uncharacterized protein</fullName>
    </submittedName>
</protein>
<feature type="compositionally biased region" description="Acidic residues" evidence="1">
    <location>
        <begin position="428"/>
        <end position="445"/>
    </location>
</feature>
<accession>A0A2M8J6E5</accession>
<proteinExistence type="predicted"/>
<dbReference type="InterPro" id="IPR036890">
    <property type="entry name" value="HATPase_C_sf"/>
</dbReference>
<name>A0A2M8J6E5_9RHOB</name>
<gene>
    <name evidence="2" type="ORF">CVM52_01270</name>
</gene>
<dbReference type="Proteomes" id="UP000231553">
    <property type="component" value="Unassembled WGS sequence"/>
</dbReference>